<evidence type="ECO:0000256" key="3">
    <source>
        <dbReference type="ARBA" id="ARBA00022475"/>
    </source>
</evidence>
<keyword evidence="14" id="KW-0378">Hydrolase</keyword>
<proteinExistence type="predicted"/>
<dbReference type="Pfam" id="PF00664">
    <property type="entry name" value="ABC_membrane"/>
    <property type="match status" value="1"/>
</dbReference>
<keyword evidence="10 11" id="KW-0472">Membrane</keyword>
<keyword evidence="5 11" id="KW-0812">Transmembrane</keyword>
<dbReference type="GO" id="GO:0005524">
    <property type="term" value="F:ATP binding"/>
    <property type="evidence" value="ECO:0007669"/>
    <property type="project" value="UniProtKB-KW"/>
</dbReference>
<evidence type="ECO:0000313" key="14">
    <source>
        <dbReference type="EMBL" id="KTD81846.1"/>
    </source>
</evidence>
<dbReference type="AlphaFoldDB" id="A0A0W1AKN6"/>
<dbReference type="OrthoDB" id="6336411at2"/>
<dbReference type="STRING" id="45076.Lwor_0149"/>
<dbReference type="EC" id="3.6.3.44" evidence="14"/>
<dbReference type="Proteomes" id="UP000054662">
    <property type="component" value="Unassembled WGS sequence"/>
</dbReference>
<dbReference type="InterPro" id="IPR003593">
    <property type="entry name" value="AAA+_ATPase"/>
</dbReference>
<dbReference type="InterPro" id="IPR017871">
    <property type="entry name" value="ABC_transporter-like_CS"/>
</dbReference>
<dbReference type="Gene3D" id="3.40.50.300">
    <property type="entry name" value="P-loop containing nucleotide triphosphate hydrolases"/>
    <property type="match status" value="1"/>
</dbReference>
<evidence type="ECO:0000256" key="1">
    <source>
        <dbReference type="ARBA" id="ARBA00004651"/>
    </source>
</evidence>
<evidence type="ECO:0000256" key="10">
    <source>
        <dbReference type="ARBA" id="ARBA00023136"/>
    </source>
</evidence>
<evidence type="ECO:0000256" key="6">
    <source>
        <dbReference type="ARBA" id="ARBA00022741"/>
    </source>
</evidence>
<dbReference type="InterPro" id="IPR039421">
    <property type="entry name" value="Type_1_exporter"/>
</dbReference>
<evidence type="ECO:0000259" key="12">
    <source>
        <dbReference type="PROSITE" id="PS50893"/>
    </source>
</evidence>
<dbReference type="GO" id="GO:0140359">
    <property type="term" value="F:ABC-type transporter activity"/>
    <property type="evidence" value="ECO:0007669"/>
    <property type="project" value="InterPro"/>
</dbReference>
<keyword evidence="9" id="KW-0445">Lipid transport</keyword>
<dbReference type="PROSITE" id="PS50893">
    <property type="entry name" value="ABC_TRANSPORTER_2"/>
    <property type="match status" value="1"/>
</dbReference>
<evidence type="ECO:0000256" key="5">
    <source>
        <dbReference type="ARBA" id="ARBA00022692"/>
    </source>
</evidence>
<dbReference type="GO" id="GO:0005886">
    <property type="term" value="C:plasma membrane"/>
    <property type="evidence" value="ECO:0007669"/>
    <property type="project" value="UniProtKB-SubCell"/>
</dbReference>
<feature type="transmembrane region" description="Helical" evidence="11">
    <location>
        <begin position="247"/>
        <end position="271"/>
    </location>
</feature>
<organism evidence="14 15">
    <name type="scientific">Legionella worsleiensis</name>
    <dbReference type="NCBI Taxonomy" id="45076"/>
    <lineage>
        <taxon>Bacteria</taxon>
        <taxon>Pseudomonadati</taxon>
        <taxon>Pseudomonadota</taxon>
        <taxon>Gammaproteobacteria</taxon>
        <taxon>Legionellales</taxon>
        <taxon>Legionellaceae</taxon>
        <taxon>Legionella</taxon>
    </lineage>
</organism>
<dbReference type="FunFam" id="3.40.50.300:FF:000287">
    <property type="entry name" value="Multidrug ABC transporter ATP-binding protein"/>
    <property type="match status" value="1"/>
</dbReference>
<evidence type="ECO:0000256" key="8">
    <source>
        <dbReference type="ARBA" id="ARBA00022989"/>
    </source>
</evidence>
<gene>
    <name evidence="14" type="ORF">Lwor_0149</name>
</gene>
<dbReference type="SUPFAM" id="SSF90123">
    <property type="entry name" value="ABC transporter transmembrane region"/>
    <property type="match status" value="1"/>
</dbReference>
<dbReference type="RefSeq" id="WP_058491821.1">
    <property type="nucleotide sequence ID" value="NZ_CBCRUR010000002.1"/>
</dbReference>
<keyword evidence="15" id="KW-1185">Reference proteome</keyword>
<feature type="domain" description="ABC transmembrane type-1" evidence="13">
    <location>
        <begin position="24"/>
        <end position="310"/>
    </location>
</feature>
<evidence type="ECO:0000256" key="4">
    <source>
        <dbReference type="ARBA" id="ARBA00022519"/>
    </source>
</evidence>
<accession>A0A0W1AKN6</accession>
<evidence type="ECO:0000256" key="11">
    <source>
        <dbReference type="SAM" id="Phobius"/>
    </source>
</evidence>
<comment type="subcellular location">
    <subcellularLocation>
        <location evidence="1">Cell membrane</location>
        <topology evidence="1">Multi-pass membrane protein</topology>
    </subcellularLocation>
</comment>
<feature type="transmembrane region" description="Helical" evidence="11">
    <location>
        <begin position="64"/>
        <end position="85"/>
    </location>
</feature>
<keyword evidence="2" id="KW-0813">Transport</keyword>
<dbReference type="SMART" id="SM00382">
    <property type="entry name" value="AAA"/>
    <property type="match status" value="1"/>
</dbReference>
<feature type="transmembrane region" description="Helical" evidence="11">
    <location>
        <begin position="158"/>
        <end position="180"/>
    </location>
</feature>
<feature type="transmembrane region" description="Helical" evidence="11">
    <location>
        <begin position="20"/>
        <end position="43"/>
    </location>
</feature>
<evidence type="ECO:0000259" key="13">
    <source>
        <dbReference type="PROSITE" id="PS50929"/>
    </source>
</evidence>
<evidence type="ECO:0000313" key="15">
    <source>
        <dbReference type="Proteomes" id="UP000054662"/>
    </source>
</evidence>
<dbReference type="GO" id="GO:0034040">
    <property type="term" value="F:ATPase-coupled lipid transmembrane transporter activity"/>
    <property type="evidence" value="ECO:0007669"/>
    <property type="project" value="TreeGrafter"/>
</dbReference>
<dbReference type="SUPFAM" id="SSF52540">
    <property type="entry name" value="P-loop containing nucleoside triphosphate hydrolases"/>
    <property type="match status" value="1"/>
</dbReference>
<dbReference type="GO" id="GO:0016887">
    <property type="term" value="F:ATP hydrolysis activity"/>
    <property type="evidence" value="ECO:0007669"/>
    <property type="project" value="InterPro"/>
</dbReference>
<dbReference type="PROSITE" id="PS00211">
    <property type="entry name" value="ABC_TRANSPORTER_1"/>
    <property type="match status" value="1"/>
</dbReference>
<dbReference type="InterPro" id="IPR011527">
    <property type="entry name" value="ABC1_TM_dom"/>
</dbReference>
<evidence type="ECO:0000256" key="9">
    <source>
        <dbReference type="ARBA" id="ARBA00023055"/>
    </source>
</evidence>
<name>A0A0W1AKN6_9GAMM</name>
<dbReference type="InterPro" id="IPR027417">
    <property type="entry name" value="P-loop_NTPase"/>
</dbReference>
<feature type="domain" description="ABC transporter" evidence="12">
    <location>
        <begin position="344"/>
        <end position="578"/>
    </location>
</feature>
<keyword evidence="8 11" id="KW-1133">Transmembrane helix</keyword>
<reference evidence="14 15" key="1">
    <citation type="submission" date="2015-11" db="EMBL/GenBank/DDBJ databases">
        <title>Genomic analysis of 38 Legionella species identifies large and diverse effector repertoires.</title>
        <authorList>
            <person name="Burstein D."/>
            <person name="Amaro F."/>
            <person name="Zusman T."/>
            <person name="Lifshitz Z."/>
            <person name="Cohen O."/>
            <person name="Gilbert J.A."/>
            <person name="Pupko T."/>
            <person name="Shuman H.A."/>
            <person name="Segal G."/>
        </authorList>
    </citation>
    <scope>NUCLEOTIDE SEQUENCE [LARGE SCALE GENOMIC DNA]</scope>
    <source>
        <strain evidence="14 15">ATCC 49508</strain>
    </source>
</reference>
<keyword evidence="7 14" id="KW-0067">ATP-binding</keyword>
<protein>
    <submittedName>
        <fullName evidence="14">Multidrug resistance ABC transporter ATP-binding protein</fullName>
        <ecNumber evidence="14">3.6.3.44</ecNumber>
    </submittedName>
</protein>
<comment type="caution">
    <text evidence="14">The sequence shown here is derived from an EMBL/GenBank/DDBJ whole genome shotgun (WGS) entry which is preliminary data.</text>
</comment>
<evidence type="ECO:0000256" key="2">
    <source>
        <dbReference type="ARBA" id="ARBA00022448"/>
    </source>
</evidence>
<dbReference type="PANTHER" id="PTHR24221">
    <property type="entry name" value="ATP-BINDING CASSETTE SUB-FAMILY B"/>
    <property type="match status" value="1"/>
</dbReference>
<dbReference type="Gene3D" id="1.20.1560.10">
    <property type="entry name" value="ABC transporter type 1, transmembrane domain"/>
    <property type="match status" value="1"/>
</dbReference>
<dbReference type="PANTHER" id="PTHR24221:SF654">
    <property type="entry name" value="ATP-BINDING CASSETTE SUB-FAMILY B MEMBER 6"/>
    <property type="match status" value="1"/>
</dbReference>
<dbReference type="PROSITE" id="PS50929">
    <property type="entry name" value="ABC_TM1F"/>
    <property type="match status" value="1"/>
</dbReference>
<dbReference type="InterPro" id="IPR003439">
    <property type="entry name" value="ABC_transporter-like_ATP-bd"/>
</dbReference>
<sequence length="593" mass="66836">MQPNTKSLFKFVVYFLNPYLKWVVLFVLVAIAAGLMLPMESYFYKRLINELSQVSTDASMVNKIIWSTLLILVAMKLHLSCWRIFNVIKLKTAATIKNNIINYAFEYIHKHSFNFFQDNFSGTIAKNITALSDKIESLIYDYSAQIIRGITQTITALILMYFIHPAFSIILFTWVLLFTIGSSLCIKKISVLSDDYAESQSAVTGEIVDSVGNFSNVKIFGAGAYEASYLQKSLNILKKKFVTKEWFLTKLFITQGFAWVTLFGLMLFMLVKLKLNQQITIGDFVLIFSLTNYVAENIWWLTETIGQINDAIGTSKQSLRALFTPMEITDKSDSKSLRVTKGEIVFDKVHFHYHGNTQLFQNKSITIKPGSKVGLVGYSGSGKSTFVHLILRLYDIIDGAIKIDGQDIRDVTQKSLHEHIGMIPQDPSLFHRSLMENIRYGKVSASDEEVMTAASSAHAHEFIKKLPLQYDSLVGERGIKLSGGQRQRIAIARVILKNAPILILDEATSALDSVIEKEIQESLLELMSKKTTIVIAHRLSTLLQMDRILVFDNGVIVEEGSHDVLLKKNGLYKTLWEAQVGGFLPDKQSGNTE</sequence>
<keyword evidence="4" id="KW-0997">Cell inner membrane</keyword>
<dbReference type="PATRIC" id="fig|45076.6.peg.158"/>
<dbReference type="EMBL" id="LNZC01000002">
    <property type="protein sequence ID" value="KTD81846.1"/>
    <property type="molecule type" value="Genomic_DNA"/>
</dbReference>
<keyword evidence="3" id="KW-1003">Cell membrane</keyword>
<dbReference type="InterPro" id="IPR036640">
    <property type="entry name" value="ABC1_TM_sf"/>
</dbReference>
<evidence type="ECO:0000256" key="7">
    <source>
        <dbReference type="ARBA" id="ARBA00022840"/>
    </source>
</evidence>
<keyword evidence="6" id="KW-0547">Nucleotide-binding</keyword>
<dbReference type="Pfam" id="PF00005">
    <property type="entry name" value="ABC_tran"/>
    <property type="match status" value="1"/>
</dbReference>